<dbReference type="SMART" id="SM00698">
    <property type="entry name" value="MORN"/>
    <property type="match status" value="1"/>
</dbReference>
<keyword evidence="6" id="KW-0812">Transmembrane</keyword>
<dbReference type="Gene3D" id="2.20.110.10">
    <property type="entry name" value="Histone H3 K4-specific methyltransferase SET7/9 N-terminal domain"/>
    <property type="match status" value="1"/>
</dbReference>
<sequence length="68" mass="8066">IGFGISERSNGMKYEGEWLNNRRHGYGCTMFPDGTKEEGKYKNNVLIQLLHYTFKPVWKIKLVRKCRE</sequence>
<evidence type="ECO:0000256" key="2">
    <source>
        <dbReference type="ARBA" id="ARBA00004184"/>
    </source>
</evidence>
<protein>
    <submittedName>
        <fullName evidence="11">Uncharacterized protein</fullName>
    </submittedName>
</protein>
<proteinExistence type="inferred from homology"/>
<keyword evidence="7" id="KW-0677">Repeat</keyword>
<dbReference type="PANTHER" id="PTHR23085:SF6">
    <property type="entry name" value="JUNCTOPHILIN-1"/>
    <property type="match status" value="1"/>
</dbReference>
<reference evidence="11" key="1">
    <citation type="submission" date="2025-08" db="UniProtKB">
        <authorList>
            <consortium name="Ensembl"/>
        </authorList>
    </citation>
    <scope>IDENTIFICATION</scope>
</reference>
<dbReference type="PANTHER" id="PTHR23085">
    <property type="entry name" value="GH28348P"/>
    <property type="match status" value="1"/>
</dbReference>
<keyword evidence="5" id="KW-1003">Cell membrane</keyword>
<comment type="similarity">
    <text evidence="4">Belongs to the junctophilin family.</text>
</comment>
<dbReference type="GO" id="GO:0005789">
    <property type="term" value="C:endoplasmic reticulum membrane"/>
    <property type="evidence" value="ECO:0007669"/>
    <property type="project" value="UniProtKB-SubCell"/>
</dbReference>
<evidence type="ECO:0000313" key="12">
    <source>
        <dbReference type="Proteomes" id="UP000694555"/>
    </source>
</evidence>
<keyword evidence="9" id="KW-1133">Transmembrane helix</keyword>
<evidence type="ECO:0000256" key="7">
    <source>
        <dbReference type="ARBA" id="ARBA00022737"/>
    </source>
</evidence>
<dbReference type="InterPro" id="IPR017191">
    <property type="entry name" value="Junctophilin"/>
</dbReference>
<evidence type="ECO:0000256" key="5">
    <source>
        <dbReference type="ARBA" id="ARBA00022475"/>
    </source>
</evidence>
<keyword evidence="10" id="KW-0472">Membrane</keyword>
<evidence type="ECO:0000256" key="4">
    <source>
        <dbReference type="ARBA" id="ARBA00008599"/>
    </source>
</evidence>
<dbReference type="AlphaFoldDB" id="A0A8C0AQ89"/>
<keyword evidence="12" id="KW-1185">Reference proteome</keyword>
<dbReference type="Pfam" id="PF02493">
    <property type="entry name" value="MORN"/>
    <property type="match status" value="1"/>
</dbReference>
<dbReference type="GO" id="GO:0005886">
    <property type="term" value="C:plasma membrane"/>
    <property type="evidence" value="ECO:0007669"/>
    <property type="project" value="UniProtKB-SubCell"/>
</dbReference>
<evidence type="ECO:0000313" key="11">
    <source>
        <dbReference type="Ensembl" id="ENSBJAP00000005530.1"/>
    </source>
</evidence>
<organism evidence="11 12">
    <name type="scientific">Buteo japonicus</name>
    <dbReference type="NCBI Taxonomy" id="224669"/>
    <lineage>
        <taxon>Eukaryota</taxon>
        <taxon>Metazoa</taxon>
        <taxon>Chordata</taxon>
        <taxon>Craniata</taxon>
        <taxon>Vertebrata</taxon>
        <taxon>Euteleostomi</taxon>
        <taxon>Archelosauria</taxon>
        <taxon>Archosauria</taxon>
        <taxon>Dinosauria</taxon>
        <taxon>Saurischia</taxon>
        <taxon>Theropoda</taxon>
        <taxon>Coelurosauria</taxon>
        <taxon>Aves</taxon>
        <taxon>Neognathae</taxon>
        <taxon>Neoaves</taxon>
        <taxon>Telluraves</taxon>
        <taxon>Accipitrimorphae</taxon>
        <taxon>Accipitriformes</taxon>
        <taxon>Accipitridae</taxon>
        <taxon>Accipitrinae</taxon>
        <taxon>Buteo</taxon>
    </lineage>
</organism>
<name>A0A8C0AQ89_9AVES</name>
<dbReference type="Ensembl" id="ENSBJAT00000005695.1">
    <property type="protein sequence ID" value="ENSBJAP00000005530.1"/>
    <property type="gene ID" value="ENSBJAG00000003970.1"/>
</dbReference>
<reference evidence="11" key="2">
    <citation type="submission" date="2025-09" db="UniProtKB">
        <authorList>
            <consortium name="Ensembl"/>
        </authorList>
    </citation>
    <scope>IDENTIFICATION</scope>
</reference>
<evidence type="ECO:0000256" key="10">
    <source>
        <dbReference type="ARBA" id="ARBA00023136"/>
    </source>
</evidence>
<keyword evidence="8" id="KW-0256">Endoplasmic reticulum</keyword>
<dbReference type="GO" id="GO:0030314">
    <property type="term" value="C:junctional membrane complex"/>
    <property type="evidence" value="ECO:0007669"/>
    <property type="project" value="InterPro"/>
</dbReference>
<accession>A0A8C0AQ89</accession>
<comment type="subcellular location">
    <subcellularLocation>
        <location evidence="3">Cell membrane</location>
    </subcellularLocation>
    <subcellularLocation>
        <location evidence="2">Endomembrane system</location>
        <topology evidence="2">Peripheral membrane protein</topology>
    </subcellularLocation>
    <subcellularLocation>
        <location evidence="1">Endoplasmic reticulum membrane</location>
        <topology evidence="1">Single-pass type IV membrane protein</topology>
    </subcellularLocation>
</comment>
<dbReference type="SUPFAM" id="SSF82185">
    <property type="entry name" value="Histone H3 K4-specific methyltransferase SET7/9 N-terminal domain"/>
    <property type="match status" value="1"/>
</dbReference>
<dbReference type="GO" id="GO:0016529">
    <property type="term" value="C:sarcoplasmic reticulum"/>
    <property type="evidence" value="ECO:0007669"/>
    <property type="project" value="TreeGrafter"/>
</dbReference>
<evidence type="ECO:0000256" key="8">
    <source>
        <dbReference type="ARBA" id="ARBA00022824"/>
    </source>
</evidence>
<evidence type="ECO:0000256" key="6">
    <source>
        <dbReference type="ARBA" id="ARBA00022692"/>
    </source>
</evidence>
<evidence type="ECO:0000256" key="3">
    <source>
        <dbReference type="ARBA" id="ARBA00004236"/>
    </source>
</evidence>
<dbReference type="FunFam" id="2.20.110.10:FF:000001">
    <property type="entry name" value="Junctophilin"/>
    <property type="match status" value="1"/>
</dbReference>
<dbReference type="InterPro" id="IPR003409">
    <property type="entry name" value="MORN"/>
</dbReference>
<evidence type="ECO:0000256" key="9">
    <source>
        <dbReference type="ARBA" id="ARBA00022989"/>
    </source>
</evidence>
<evidence type="ECO:0000256" key="1">
    <source>
        <dbReference type="ARBA" id="ARBA00004163"/>
    </source>
</evidence>
<dbReference type="Proteomes" id="UP000694555">
    <property type="component" value="Unplaced"/>
</dbReference>